<dbReference type="InterPro" id="IPR036383">
    <property type="entry name" value="TSP1_rpt_sf"/>
</dbReference>
<keyword evidence="1" id="KW-0732">Signal</keyword>
<sequence length="486" mass="54861">MMREFIIILLTSLVLRPGAAGPLCFSCSSMSQAHFCDVTERCGDHQVCYVEEVLTNSGHIKYTSGCVYNQTCTKSVISDHTAHGQVTCLDCCQGDMCNNKGCGDTGPMVRPYRGPYCFQCEHQSHPSECEQLNICDVDQMCGIQEHFDGFGRQYTSGCRGKLECQTHTHMLVGRDVRFTDKRVDRCNICCDDDFCNYACSQNHSTSGSTAPTKAPILQHITAPITPAPGPTFGPWGEWQPCTRTCGRGWQERYRKCDDVMNGLLSSASCSRSGVDTRECFNDVCEDCNALYSIGYNVSGNYTIYPDQTSGYDVYCEMQPGSGGWIVLQHRFDGSEMFNRSFVEYEHGFGDLNGEFWLGLEKISKLTNPGRKVEFRLQTYNGTWMTLDYGNFSVANASQQYALNVSQHISGFSPETFEYNSGEKFYTYDRDNIDHCAVRRFAGWWFGSCTYLNINGEYGLRDDESGIIEHFNNLHYHNFQTTLMMIQ</sequence>
<dbReference type="InterPro" id="IPR050373">
    <property type="entry name" value="Fibrinogen_C-term_domain"/>
</dbReference>
<dbReference type="PANTHER" id="PTHR19143">
    <property type="entry name" value="FIBRINOGEN/TENASCIN/ANGIOPOEITIN"/>
    <property type="match status" value="1"/>
</dbReference>
<dbReference type="InterPro" id="IPR014716">
    <property type="entry name" value="Fibrinogen_a/b/g_C_1"/>
</dbReference>
<dbReference type="InterPro" id="IPR045860">
    <property type="entry name" value="Snake_toxin-like_sf"/>
</dbReference>
<dbReference type="AlphaFoldDB" id="A0A210PSF3"/>
<dbReference type="PROSITE" id="PS51406">
    <property type="entry name" value="FIBRINOGEN_C_2"/>
    <property type="match status" value="1"/>
</dbReference>
<dbReference type="EMBL" id="NEDP02005525">
    <property type="protein sequence ID" value="OWF39437.1"/>
    <property type="molecule type" value="Genomic_DNA"/>
</dbReference>
<proteinExistence type="predicted"/>
<evidence type="ECO:0000313" key="3">
    <source>
        <dbReference type="EMBL" id="OWF39437.1"/>
    </source>
</evidence>
<dbReference type="PANTHER" id="PTHR19143:SF444">
    <property type="entry name" value="PROTEIN SCABROUS"/>
    <property type="match status" value="1"/>
</dbReference>
<dbReference type="SMART" id="SM00209">
    <property type="entry name" value="TSP1"/>
    <property type="match status" value="1"/>
</dbReference>
<organism evidence="3 4">
    <name type="scientific">Mizuhopecten yessoensis</name>
    <name type="common">Japanese scallop</name>
    <name type="synonym">Patinopecten yessoensis</name>
    <dbReference type="NCBI Taxonomy" id="6573"/>
    <lineage>
        <taxon>Eukaryota</taxon>
        <taxon>Metazoa</taxon>
        <taxon>Spiralia</taxon>
        <taxon>Lophotrochozoa</taxon>
        <taxon>Mollusca</taxon>
        <taxon>Bivalvia</taxon>
        <taxon>Autobranchia</taxon>
        <taxon>Pteriomorphia</taxon>
        <taxon>Pectinida</taxon>
        <taxon>Pectinoidea</taxon>
        <taxon>Pectinidae</taxon>
        <taxon>Mizuhopecten</taxon>
    </lineage>
</organism>
<dbReference type="OrthoDB" id="6152502at2759"/>
<feature type="chain" id="PRO_5012465276" evidence="1">
    <location>
        <begin position="21"/>
        <end position="486"/>
    </location>
</feature>
<dbReference type="GO" id="GO:0005615">
    <property type="term" value="C:extracellular space"/>
    <property type="evidence" value="ECO:0007669"/>
    <property type="project" value="TreeGrafter"/>
</dbReference>
<feature type="domain" description="Fibrinogen C-terminal" evidence="2">
    <location>
        <begin position="278"/>
        <end position="486"/>
    </location>
</feature>
<evidence type="ECO:0000259" key="2">
    <source>
        <dbReference type="PROSITE" id="PS51406"/>
    </source>
</evidence>
<keyword evidence="4" id="KW-1185">Reference proteome</keyword>
<dbReference type="SUPFAM" id="SSF57302">
    <property type="entry name" value="Snake toxin-like"/>
    <property type="match status" value="1"/>
</dbReference>
<dbReference type="InterPro" id="IPR002181">
    <property type="entry name" value="Fibrinogen_a/b/g_C_dom"/>
</dbReference>
<gene>
    <name evidence="3" type="ORF">KP79_PYT19837</name>
</gene>
<dbReference type="InterPro" id="IPR000884">
    <property type="entry name" value="TSP1_rpt"/>
</dbReference>
<comment type="caution">
    <text evidence="3">The sequence shown here is derived from an EMBL/GenBank/DDBJ whole genome shotgun (WGS) entry which is preliminary data.</text>
</comment>
<dbReference type="Pfam" id="PF00147">
    <property type="entry name" value="Fibrinogen_C"/>
    <property type="match status" value="1"/>
</dbReference>
<evidence type="ECO:0000256" key="1">
    <source>
        <dbReference type="SAM" id="SignalP"/>
    </source>
</evidence>
<dbReference type="Proteomes" id="UP000242188">
    <property type="component" value="Unassembled WGS sequence"/>
</dbReference>
<dbReference type="CDD" id="cd00117">
    <property type="entry name" value="TFP"/>
    <property type="match status" value="1"/>
</dbReference>
<dbReference type="Pfam" id="PF00090">
    <property type="entry name" value="TSP_1"/>
    <property type="match status" value="1"/>
</dbReference>
<dbReference type="SUPFAM" id="SSF82895">
    <property type="entry name" value="TSP-1 type 1 repeat"/>
    <property type="match status" value="1"/>
</dbReference>
<reference evidence="3 4" key="1">
    <citation type="journal article" date="2017" name="Nat. Ecol. Evol.">
        <title>Scallop genome provides insights into evolution of bilaterian karyotype and development.</title>
        <authorList>
            <person name="Wang S."/>
            <person name="Zhang J."/>
            <person name="Jiao W."/>
            <person name="Li J."/>
            <person name="Xun X."/>
            <person name="Sun Y."/>
            <person name="Guo X."/>
            <person name="Huan P."/>
            <person name="Dong B."/>
            <person name="Zhang L."/>
            <person name="Hu X."/>
            <person name="Sun X."/>
            <person name="Wang J."/>
            <person name="Zhao C."/>
            <person name="Wang Y."/>
            <person name="Wang D."/>
            <person name="Huang X."/>
            <person name="Wang R."/>
            <person name="Lv J."/>
            <person name="Li Y."/>
            <person name="Zhang Z."/>
            <person name="Liu B."/>
            <person name="Lu W."/>
            <person name="Hui Y."/>
            <person name="Liang J."/>
            <person name="Zhou Z."/>
            <person name="Hou R."/>
            <person name="Li X."/>
            <person name="Liu Y."/>
            <person name="Li H."/>
            <person name="Ning X."/>
            <person name="Lin Y."/>
            <person name="Zhao L."/>
            <person name="Xing Q."/>
            <person name="Dou J."/>
            <person name="Li Y."/>
            <person name="Mao J."/>
            <person name="Guo H."/>
            <person name="Dou H."/>
            <person name="Li T."/>
            <person name="Mu C."/>
            <person name="Jiang W."/>
            <person name="Fu Q."/>
            <person name="Fu X."/>
            <person name="Miao Y."/>
            <person name="Liu J."/>
            <person name="Yu Q."/>
            <person name="Li R."/>
            <person name="Liao H."/>
            <person name="Li X."/>
            <person name="Kong Y."/>
            <person name="Jiang Z."/>
            <person name="Chourrout D."/>
            <person name="Li R."/>
            <person name="Bao Z."/>
        </authorList>
    </citation>
    <scope>NUCLEOTIDE SEQUENCE [LARGE SCALE GENOMIC DNA]</scope>
    <source>
        <strain evidence="3 4">PY_sf001</strain>
    </source>
</reference>
<evidence type="ECO:0000313" key="4">
    <source>
        <dbReference type="Proteomes" id="UP000242188"/>
    </source>
</evidence>
<accession>A0A210PSF3</accession>
<dbReference type="Gene3D" id="3.90.215.10">
    <property type="entry name" value="Gamma Fibrinogen, chain A, domain 1"/>
    <property type="match status" value="1"/>
</dbReference>
<dbReference type="STRING" id="6573.A0A210PSF3"/>
<dbReference type="SMART" id="SM00186">
    <property type="entry name" value="FBG"/>
    <property type="match status" value="1"/>
</dbReference>
<feature type="signal peptide" evidence="1">
    <location>
        <begin position="1"/>
        <end position="20"/>
    </location>
</feature>
<dbReference type="PROSITE" id="PS50092">
    <property type="entry name" value="TSP1"/>
    <property type="match status" value="1"/>
</dbReference>
<dbReference type="Gene3D" id="2.20.100.10">
    <property type="entry name" value="Thrombospondin type-1 (TSP1) repeat"/>
    <property type="match status" value="1"/>
</dbReference>
<dbReference type="SUPFAM" id="SSF56496">
    <property type="entry name" value="Fibrinogen C-terminal domain-like"/>
    <property type="match status" value="1"/>
</dbReference>
<name>A0A210PSF3_MIZYE</name>
<dbReference type="InterPro" id="IPR036056">
    <property type="entry name" value="Fibrinogen-like_C"/>
</dbReference>
<protein>
    <submittedName>
        <fullName evidence="3">Ryncolin-4</fullName>
    </submittedName>
</protein>